<feature type="transmembrane region" description="Helical" evidence="1">
    <location>
        <begin position="7"/>
        <end position="33"/>
    </location>
</feature>
<dbReference type="Proteomes" id="UP000055035">
    <property type="component" value="Unassembled WGS sequence"/>
</dbReference>
<proteinExistence type="predicted"/>
<sequence>MFSLRDLIIFLAGAEFWHTFTHIFFAFFVSLPIDFNFYVLTPTKNFWGIIINGIITIILLWWAKRLTKKR</sequence>
<accession>A0A0W0VBF9</accession>
<evidence type="ECO:0000313" key="2">
    <source>
        <dbReference type="EMBL" id="KTD17460.1"/>
    </source>
</evidence>
<keyword evidence="1" id="KW-0812">Transmembrane</keyword>
<organism evidence="2 3">
    <name type="scientific">Legionella jordanis</name>
    <dbReference type="NCBI Taxonomy" id="456"/>
    <lineage>
        <taxon>Bacteria</taxon>
        <taxon>Pseudomonadati</taxon>
        <taxon>Pseudomonadota</taxon>
        <taxon>Gammaproteobacteria</taxon>
        <taxon>Legionellales</taxon>
        <taxon>Legionellaceae</taxon>
        <taxon>Legionella</taxon>
    </lineage>
</organism>
<gene>
    <name evidence="2" type="ORF">Ljor_1766</name>
</gene>
<dbReference type="PATRIC" id="fig|456.5.peg.1884"/>
<name>A0A0W0VBF9_9GAMM</name>
<dbReference type="AlphaFoldDB" id="A0A0W0VBF9"/>
<keyword evidence="3" id="KW-1185">Reference proteome</keyword>
<feature type="transmembrane region" description="Helical" evidence="1">
    <location>
        <begin position="45"/>
        <end position="63"/>
    </location>
</feature>
<evidence type="ECO:0000256" key="1">
    <source>
        <dbReference type="SAM" id="Phobius"/>
    </source>
</evidence>
<keyword evidence="1" id="KW-0472">Membrane</keyword>
<protein>
    <submittedName>
        <fullName evidence="2">Uncharacterized protein</fullName>
    </submittedName>
</protein>
<dbReference type="EMBL" id="LNYJ01000011">
    <property type="protein sequence ID" value="KTD17460.1"/>
    <property type="molecule type" value="Genomic_DNA"/>
</dbReference>
<reference evidence="2 3" key="1">
    <citation type="submission" date="2015-11" db="EMBL/GenBank/DDBJ databases">
        <title>Genomic analysis of 38 Legionella species identifies large and diverse effector repertoires.</title>
        <authorList>
            <person name="Burstein D."/>
            <person name="Amaro F."/>
            <person name="Zusman T."/>
            <person name="Lifshitz Z."/>
            <person name="Cohen O."/>
            <person name="Gilbert J.A."/>
            <person name="Pupko T."/>
            <person name="Shuman H.A."/>
            <person name="Segal G."/>
        </authorList>
    </citation>
    <scope>NUCLEOTIDE SEQUENCE [LARGE SCALE GENOMIC DNA]</scope>
    <source>
        <strain evidence="2 3">BL-540</strain>
    </source>
</reference>
<dbReference type="RefSeq" id="WP_058471211.1">
    <property type="nucleotide sequence ID" value="NZ_CAAAIC010000008.1"/>
</dbReference>
<keyword evidence="1" id="KW-1133">Transmembrane helix</keyword>
<dbReference type="OrthoDB" id="21707at2"/>
<comment type="caution">
    <text evidence="2">The sequence shown here is derived from an EMBL/GenBank/DDBJ whole genome shotgun (WGS) entry which is preliminary data.</text>
</comment>
<evidence type="ECO:0000313" key="3">
    <source>
        <dbReference type="Proteomes" id="UP000055035"/>
    </source>
</evidence>